<gene>
    <name evidence="2" type="ORF">GCM10011591_35810</name>
</gene>
<sequence length="315" mass="35838">MWHITAGLENIRLDRMPARGIPALTTFPYPELDEREEDHWSGAEMSDDELRGLALGAFYSARWDAFHDELLLGPERDHPLGDRRELAIDTLTGAWGITDANEARATMEALLDGMHSPLYALINPLVNASVNASERDRFGERADRHRAFLRQVGSFRGMDNPESLVRDYDIWAQAVKIGFTEHLSRPLPHGIEAWDIARVVAVARMAFTAGYIEAEMAWAYIMRALPQAQRRYRNWRQFGDAYLAGWTFWQATEDLAELKNGGVDRRLELVRLWTRPTSPWRRIELVGSAPKTVEEITVDTTTEEPIVGPPSPEED</sequence>
<organism evidence="2 3">
    <name type="scientific">Nocardia camponoti</name>
    <dbReference type="NCBI Taxonomy" id="1616106"/>
    <lineage>
        <taxon>Bacteria</taxon>
        <taxon>Bacillati</taxon>
        <taxon>Actinomycetota</taxon>
        <taxon>Actinomycetes</taxon>
        <taxon>Mycobacteriales</taxon>
        <taxon>Nocardiaceae</taxon>
        <taxon>Nocardia</taxon>
    </lineage>
</organism>
<evidence type="ECO:0000313" key="3">
    <source>
        <dbReference type="Proteomes" id="UP000612956"/>
    </source>
</evidence>
<feature type="domain" description="DUF1266" evidence="1">
    <location>
        <begin position="91"/>
        <end position="284"/>
    </location>
</feature>
<reference evidence="2" key="2">
    <citation type="submission" date="2020-09" db="EMBL/GenBank/DDBJ databases">
        <authorList>
            <person name="Sun Q."/>
            <person name="Zhou Y."/>
        </authorList>
    </citation>
    <scope>NUCLEOTIDE SEQUENCE</scope>
    <source>
        <strain evidence="2">CGMCC 4.7278</strain>
    </source>
</reference>
<dbReference type="EMBL" id="BMMW01000003">
    <property type="protein sequence ID" value="GGK60340.1"/>
    <property type="molecule type" value="Genomic_DNA"/>
</dbReference>
<dbReference type="Proteomes" id="UP000612956">
    <property type="component" value="Unassembled WGS sequence"/>
</dbReference>
<dbReference type="InterPro" id="IPR009677">
    <property type="entry name" value="DUF1266"/>
</dbReference>
<proteinExistence type="predicted"/>
<evidence type="ECO:0000313" key="2">
    <source>
        <dbReference type="EMBL" id="GGK60340.1"/>
    </source>
</evidence>
<dbReference type="AlphaFoldDB" id="A0A917QN12"/>
<comment type="caution">
    <text evidence="2">The sequence shown here is derived from an EMBL/GenBank/DDBJ whole genome shotgun (WGS) entry which is preliminary data.</text>
</comment>
<protein>
    <recommendedName>
        <fullName evidence="1">DUF1266 domain-containing protein</fullName>
    </recommendedName>
</protein>
<reference evidence="2" key="1">
    <citation type="journal article" date="2014" name="Int. J. Syst. Evol. Microbiol.">
        <title>Complete genome sequence of Corynebacterium casei LMG S-19264T (=DSM 44701T), isolated from a smear-ripened cheese.</title>
        <authorList>
            <consortium name="US DOE Joint Genome Institute (JGI-PGF)"/>
            <person name="Walter F."/>
            <person name="Albersmeier A."/>
            <person name="Kalinowski J."/>
            <person name="Ruckert C."/>
        </authorList>
    </citation>
    <scope>NUCLEOTIDE SEQUENCE</scope>
    <source>
        <strain evidence="2">CGMCC 4.7278</strain>
    </source>
</reference>
<keyword evidence="3" id="KW-1185">Reference proteome</keyword>
<accession>A0A917QN12</accession>
<dbReference type="Pfam" id="PF06889">
    <property type="entry name" value="DUF1266"/>
    <property type="match status" value="1"/>
</dbReference>
<name>A0A917QN12_9NOCA</name>
<evidence type="ECO:0000259" key="1">
    <source>
        <dbReference type="Pfam" id="PF06889"/>
    </source>
</evidence>